<dbReference type="PANTHER" id="PTHR12829">
    <property type="entry name" value="N6-ADENOSINE-METHYLTRANSFERASE"/>
    <property type="match status" value="1"/>
</dbReference>
<proteinExistence type="inferred from homology"/>
<dbReference type="PANTHER" id="PTHR12829:SF4">
    <property type="entry name" value="N(6)-ADENINE-SPECIFIC METHYLTRANSFERASE METTL4"/>
    <property type="match status" value="1"/>
</dbReference>
<sequence>MLVRAPSSQVHSLAKSCQTSHLKHLGMACAWNLPVEGKNTDRTTHYIPHGATFHIGSVSDCFSSSKAFQLLHLYDLIIMDPPWENLAVKRQRSYVTSASPLSSVTVESLSRDGLIAVWITNRSGIERELESCFRRWNVKRLAAFYWLKVSCFELTVLQSRRSISVGFVTVPPDSDHQYIQSLLLIEGRHLAKPMEQTREGY</sequence>
<gene>
    <name evidence="2" type="ORF">HPBE_LOCUS23722</name>
</gene>
<dbReference type="InterPro" id="IPR002052">
    <property type="entry name" value="DNA_methylase_N6_adenine_CS"/>
</dbReference>
<dbReference type="GO" id="GO:0008168">
    <property type="term" value="F:methyltransferase activity"/>
    <property type="evidence" value="ECO:0007669"/>
    <property type="project" value="InterPro"/>
</dbReference>
<protein>
    <recommendedName>
        <fullName evidence="3">MT-A70 domain-containing protein</fullName>
    </recommendedName>
</protein>
<dbReference type="PROSITE" id="PS51143">
    <property type="entry name" value="MT_A70"/>
    <property type="match status" value="1"/>
</dbReference>
<dbReference type="SUPFAM" id="SSF53335">
    <property type="entry name" value="S-adenosyl-L-methionine-dependent methyltransferases"/>
    <property type="match status" value="1"/>
</dbReference>
<evidence type="ECO:0008006" key="3">
    <source>
        <dbReference type="Google" id="ProtNLM"/>
    </source>
</evidence>
<accession>A0A3P8H1Z0</accession>
<dbReference type="GO" id="GO:0003676">
    <property type="term" value="F:nucleic acid binding"/>
    <property type="evidence" value="ECO:0007669"/>
    <property type="project" value="InterPro"/>
</dbReference>
<dbReference type="InterPro" id="IPR007757">
    <property type="entry name" value="MT-A70-like"/>
</dbReference>
<name>A0A3P8H1Z0_HELPZ</name>
<organism evidence="2">
    <name type="scientific">Heligmosomoides polygyrus</name>
    <name type="common">Parasitic roundworm</name>
    <dbReference type="NCBI Taxonomy" id="6339"/>
    <lineage>
        <taxon>Eukaryota</taxon>
        <taxon>Metazoa</taxon>
        <taxon>Ecdysozoa</taxon>
        <taxon>Nematoda</taxon>
        <taxon>Chromadorea</taxon>
        <taxon>Rhabditida</taxon>
        <taxon>Rhabditina</taxon>
        <taxon>Rhabditomorpha</taxon>
        <taxon>Strongyloidea</taxon>
        <taxon>Heligmosomidae</taxon>
        <taxon>Heligmosomoides</taxon>
    </lineage>
</organism>
<dbReference type="OrthoDB" id="61116at2759"/>
<dbReference type="EMBL" id="UZAH01035398">
    <property type="protein sequence ID" value="VDP40543.1"/>
    <property type="molecule type" value="Genomic_DNA"/>
</dbReference>
<dbReference type="GO" id="GO:0005634">
    <property type="term" value="C:nucleus"/>
    <property type="evidence" value="ECO:0007669"/>
    <property type="project" value="TreeGrafter"/>
</dbReference>
<dbReference type="PROSITE" id="PS00092">
    <property type="entry name" value="N6_MTASE"/>
    <property type="match status" value="1"/>
</dbReference>
<reference evidence="2" key="1">
    <citation type="submission" date="2018-11" db="EMBL/GenBank/DDBJ databases">
        <authorList>
            <consortium name="Pathogen Informatics"/>
        </authorList>
    </citation>
    <scope>NUCLEOTIDE SEQUENCE [LARGE SCALE GENOMIC DNA]</scope>
</reference>
<dbReference type="Pfam" id="PF05063">
    <property type="entry name" value="MT-A70"/>
    <property type="match status" value="1"/>
</dbReference>
<comment type="similarity">
    <text evidence="1">Belongs to the MT-A70-like family.</text>
</comment>
<dbReference type="AlphaFoldDB" id="A0A3P8H1Z0"/>
<dbReference type="InterPro" id="IPR029063">
    <property type="entry name" value="SAM-dependent_MTases_sf"/>
</dbReference>
<evidence type="ECO:0000313" key="2">
    <source>
        <dbReference type="EMBL" id="VDP40543.1"/>
    </source>
</evidence>
<evidence type="ECO:0000256" key="1">
    <source>
        <dbReference type="PROSITE-ProRule" id="PRU00489"/>
    </source>
</evidence>
<dbReference type="GO" id="GO:0032259">
    <property type="term" value="P:methylation"/>
    <property type="evidence" value="ECO:0007669"/>
    <property type="project" value="InterPro"/>
</dbReference>